<keyword evidence="2" id="KW-0808">Transferase</keyword>
<dbReference type="SUPFAM" id="SSF53335">
    <property type="entry name" value="S-adenosyl-L-methionine-dependent methyltransferases"/>
    <property type="match status" value="1"/>
</dbReference>
<feature type="domain" description="Methyltransferase" evidence="1">
    <location>
        <begin position="36"/>
        <end position="135"/>
    </location>
</feature>
<proteinExistence type="predicted"/>
<evidence type="ECO:0000313" key="3">
    <source>
        <dbReference type="Proteomes" id="UP000308828"/>
    </source>
</evidence>
<dbReference type="GO" id="GO:0008168">
    <property type="term" value="F:methyltransferase activity"/>
    <property type="evidence" value="ECO:0007669"/>
    <property type="project" value="UniProtKB-KW"/>
</dbReference>
<dbReference type="Proteomes" id="UP000308828">
    <property type="component" value="Unassembled WGS sequence"/>
</dbReference>
<gene>
    <name evidence="2" type="ORF">FAA97_16930</name>
</gene>
<evidence type="ECO:0000259" key="1">
    <source>
        <dbReference type="Pfam" id="PF13649"/>
    </source>
</evidence>
<dbReference type="AlphaFoldDB" id="A0A4S8NTR7"/>
<keyword evidence="3" id="KW-1185">Reference proteome</keyword>
<protein>
    <submittedName>
        <fullName evidence="2">Class I SAM-dependent methyltransferase</fullName>
    </submittedName>
</protein>
<dbReference type="EMBL" id="STGV01000006">
    <property type="protein sequence ID" value="THV20883.1"/>
    <property type="molecule type" value="Genomic_DNA"/>
</dbReference>
<dbReference type="CDD" id="cd02440">
    <property type="entry name" value="AdoMet_MTases"/>
    <property type="match status" value="1"/>
</dbReference>
<dbReference type="Gene3D" id="3.40.50.150">
    <property type="entry name" value="Vaccinia Virus protein VP39"/>
    <property type="match status" value="1"/>
</dbReference>
<reference evidence="2 3" key="1">
    <citation type="submission" date="2019-04" db="EMBL/GenBank/DDBJ databases">
        <title>Genome sequence of strain shin9-1.</title>
        <authorList>
            <person name="Gao J."/>
            <person name="Sun J."/>
        </authorList>
    </citation>
    <scope>NUCLEOTIDE SEQUENCE [LARGE SCALE GENOMIC DNA]</scope>
    <source>
        <strain evidence="3">shin9-1</strain>
    </source>
</reference>
<organism evidence="2 3">
    <name type="scientific">Peteryoungia ipomoeae</name>
    <dbReference type="NCBI Taxonomy" id="1210932"/>
    <lineage>
        <taxon>Bacteria</taxon>
        <taxon>Pseudomonadati</taxon>
        <taxon>Pseudomonadota</taxon>
        <taxon>Alphaproteobacteria</taxon>
        <taxon>Hyphomicrobiales</taxon>
        <taxon>Rhizobiaceae</taxon>
        <taxon>Peteryoungia</taxon>
    </lineage>
</organism>
<accession>A0A4S8NTR7</accession>
<dbReference type="GO" id="GO:0032259">
    <property type="term" value="P:methylation"/>
    <property type="evidence" value="ECO:0007669"/>
    <property type="project" value="UniProtKB-KW"/>
</dbReference>
<comment type="caution">
    <text evidence="2">The sequence shown here is derived from an EMBL/GenBank/DDBJ whole genome shotgun (WGS) entry which is preliminary data.</text>
</comment>
<dbReference type="OrthoDB" id="5298787at2"/>
<dbReference type="InterPro" id="IPR029063">
    <property type="entry name" value="SAM-dependent_MTases_sf"/>
</dbReference>
<sequence>MSALEYRADLYDVIHGRRQHDIPWYVELARHVGGRVLELGAGTGRTALPVARAGIAIDALDVAEEMRAQLRKALEGETEEVRGRVRVLSGDMTRFSLPDSYGLIQIPFRSFLHNTTQDQQRACLERCHAHLAPGGLLALDVFLPSEEYMAAFEGDYEGLFRMDDPYPLPTGGFLLLSEWNAYDRAAQNVRAVHRYELLAENGRITESLYQILDLAWLYPDDLERLLVAAGFAEITFYSDFTSQPVGPETRDVAVTARRV</sequence>
<dbReference type="RefSeq" id="WP_136599743.1">
    <property type="nucleotide sequence ID" value="NZ_STGV01000006.1"/>
</dbReference>
<name>A0A4S8NTR7_9HYPH</name>
<evidence type="ECO:0000313" key="2">
    <source>
        <dbReference type="EMBL" id="THV20883.1"/>
    </source>
</evidence>
<dbReference type="InterPro" id="IPR041698">
    <property type="entry name" value="Methyltransf_25"/>
</dbReference>
<dbReference type="Pfam" id="PF13649">
    <property type="entry name" value="Methyltransf_25"/>
    <property type="match status" value="1"/>
</dbReference>
<keyword evidence="2" id="KW-0489">Methyltransferase</keyword>